<feature type="transmembrane region" description="Helical" evidence="1">
    <location>
        <begin position="21"/>
        <end position="38"/>
    </location>
</feature>
<keyword evidence="1" id="KW-0812">Transmembrane</keyword>
<sequence length="303" mass="33545">MSVGEPFDLISDNFNIHMKKYLFSVVTVLIFGLFMQPFSSTAQSTSAKTFAIPSDLVDQINRSSAIGRQLFLFDHAAAIGTNILRENVDEKDRKHLRGYLPQQESDSSGNPTGNFVVLFFTNETVPRIAYEVEVAQSAKPIFRAFYPAKSTSELVGNLIRARQTAIDANPSYSQPINPIVLPGNLNNENGILVYLIAGTKVPNVAVFGKHFRALVESDGSAIKYMTPLSYSEIEIPIQHKDSQKTPVALSITQLVTDYPTETHVFTSLLIHFPVYVVTRRGIWLVNGDKISLIDDRVPGTGTH</sequence>
<proteinExistence type="predicted"/>
<keyword evidence="3" id="KW-1185">Reference proteome</keyword>
<keyword evidence="1" id="KW-1133">Transmembrane helix</keyword>
<protein>
    <submittedName>
        <fullName evidence="2">Uncharacterized protein</fullName>
    </submittedName>
</protein>
<gene>
    <name evidence="2" type="ORF">E2I14_07855</name>
</gene>
<dbReference type="EMBL" id="SMYL01000003">
    <property type="protein sequence ID" value="TDK66380.1"/>
    <property type="molecule type" value="Genomic_DNA"/>
</dbReference>
<evidence type="ECO:0000313" key="3">
    <source>
        <dbReference type="Proteomes" id="UP000294829"/>
    </source>
</evidence>
<dbReference type="OrthoDB" id="7204730at2"/>
<reference evidence="2 3" key="1">
    <citation type="submission" date="2019-03" db="EMBL/GenBank/DDBJ databases">
        <title>Sapientia aquatica gen. nov., sp. nov., isolated from a crater lake.</title>
        <authorList>
            <person name="Felfoldi T."/>
            <person name="Szabo A."/>
            <person name="Toth E."/>
            <person name="Schumann P."/>
            <person name="Keki Z."/>
            <person name="Marialigeti K."/>
            <person name="Mathe I."/>
        </authorList>
    </citation>
    <scope>NUCLEOTIDE SEQUENCE [LARGE SCALE GENOMIC DNA]</scope>
    <source>
        <strain evidence="2 3">SA-152</strain>
    </source>
</reference>
<evidence type="ECO:0000313" key="2">
    <source>
        <dbReference type="EMBL" id="TDK66380.1"/>
    </source>
</evidence>
<comment type="caution">
    <text evidence="2">The sequence shown here is derived from an EMBL/GenBank/DDBJ whole genome shotgun (WGS) entry which is preliminary data.</text>
</comment>
<accession>A0A4V3AUT2</accession>
<organism evidence="2 3">
    <name type="scientific">Sapientia aquatica</name>
    <dbReference type="NCBI Taxonomy" id="1549640"/>
    <lineage>
        <taxon>Bacteria</taxon>
        <taxon>Pseudomonadati</taxon>
        <taxon>Pseudomonadota</taxon>
        <taxon>Betaproteobacteria</taxon>
        <taxon>Burkholderiales</taxon>
        <taxon>Oxalobacteraceae</taxon>
        <taxon>Sapientia</taxon>
    </lineage>
</organism>
<name>A0A4V3AUT2_9BURK</name>
<keyword evidence="1" id="KW-0472">Membrane</keyword>
<dbReference type="AlphaFoldDB" id="A0A4V3AUT2"/>
<evidence type="ECO:0000256" key="1">
    <source>
        <dbReference type="SAM" id="Phobius"/>
    </source>
</evidence>
<dbReference type="Proteomes" id="UP000294829">
    <property type="component" value="Unassembled WGS sequence"/>
</dbReference>